<evidence type="ECO:0000256" key="4">
    <source>
        <dbReference type="ARBA" id="ARBA00023136"/>
    </source>
</evidence>
<comment type="subcellular location">
    <subcellularLocation>
        <location evidence="1">Cell membrane</location>
        <topology evidence="1">Multi-pass membrane protein</topology>
    </subcellularLocation>
</comment>
<evidence type="ECO:0000259" key="7">
    <source>
        <dbReference type="PROSITE" id="PS50929"/>
    </source>
</evidence>
<reference evidence="8" key="1">
    <citation type="submission" date="2022-06" db="EMBL/GenBank/DDBJ databases">
        <title>Isolation of gut microbiota from human fecal samples.</title>
        <authorList>
            <person name="Pamer E.G."/>
            <person name="Barat B."/>
            <person name="Waligurski E."/>
            <person name="Medina S."/>
            <person name="Paddock L."/>
            <person name="Mostad J."/>
        </authorList>
    </citation>
    <scope>NUCLEOTIDE SEQUENCE</scope>
    <source>
        <strain evidence="8">DFI.7.96</strain>
    </source>
</reference>
<dbReference type="InterPro" id="IPR011527">
    <property type="entry name" value="ABC1_TM_dom"/>
</dbReference>
<evidence type="ECO:0000256" key="3">
    <source>
        <dbReference type="ARBA" id="ARBA00022989"/>
    </source>
</evidence>
<keyword evidence="4 6" id="KW-0472">Membrane</keyword>
<evidence type="ECO:0000313" key="8">
    <source>
        <dbReference type="EMBL" id="MCQ4950753.1"/>
    </source>
</evidence>
<dbReference type="SUPFAM" id="SSF90123">
    <property type="entry name" value="ABC transporter transmembrane region"/>
    <property type="match status" value="1"/>
</dbReference>
<sequence length="105" mass="11550">RDLTRLNTFVHRIIAAMMPTMMLVMNALTVGIVWFGSQYVDAGSMQIGDMMAFIQYAMQIIMSFLMVSMAFVLLPRASVSAERSPSGSRMAGSQVSTSLMRSAET</sequence>
<feature type="domain" description="ABC transmembrane type-1" evidence="7">
    <location>
        <begin position="1"/>
        <end position="76"/>
    </location>
</feature>
<dbReference type="InterPro" id="IPR036640">
    <property type="entry name" value="ABC1_TM_sf"/>
</dbReference>
<dbReference type="GO" id="GO:0005524">
    <property type="term" value="F:ATP binding"/>
    <property type="evidence" value="ECO:0007669"/>
    <property type="project" value="InterPro"/>
</dbReference>
<gene>
    <name evidence="8" type="ORF">NE646_14040</name>
</gene>
<evidence type="ECO:0000256" key="5">
    <source>
        <dbReference type="SAM" id="MobiDB-lite"/>
    </source>
</evidence>
<evidence type="ECO:0000313" key="9">
    <source>
        <dbReference type="Proteomes" id="UP001205063"/>
    </source>
</evidence>
<comment type="caution">
    <text evidence="8">The sequence shown here is derived from an EMBL/GenBank/DDBJ whole genome shotgun (WGS) entry which is preliminary data.</text>
</comment>
<feature type="compositionally biased region" description="Polar residues" evidence="5">
    <location>
        <begin position="81"/>
        <end position="105"/>
    </location>
</feature>
<protein>
    <submittedName>
        <fullName evidence="8">ABC transporter transmembrane domain-containing protein</fullName>
    </submittedName>
</protein>
<dbReference type="PROSITE" id="PS50929">
    <property type="entry name" value="ABC_TM1F"/>
    <property type="match status" value="1"/>
</dbReference>
<feature type="non-terminal residue" evidence="8">
    <location>
        <position position="1"/>
    </location>
</feature>
<dbReference type="GO" id="GO:0140359">
    <property type="term" value="F:ABC-type transporter activity"/>
    <property type="evidence" value="ECO:0007669"/>
    <property type="project" value="InterPro"/>
</dbReference>
<feature type="non-terminal residue" evidence="8">
    <location>
        <position position="105"/>
    </location>
</feature>
<dbReference type="Pfam" id="PF00664">
    <property type="entry name" value="ABC_membrane"/>
    <property type="match status" value="1"/>
</dbReference>
<evidence type="ECO:0000256" key="2">
    <source>
        <dbReference type="ARBA" id="ARBA00022692"/>
    </source>
</evidence>
<dbReference type="RefSeq" id="WP_256136881.1">
    <property type="nucleotide sequence ID" value="NZ_JANGAB010000220.1"/>
</dbReference>
<keyword evidence="2 6" id="KW-0812">Transmembrane</keyword>
<name>A0AAW5KEK1_9FIRM</name>
<dbReference type="Proteomes" id="UP001205063">
    <property type="component" value="Unassembled WGS sequence"/>
</dbReference>
<dbReference type="EMBL" id="JANGAB010000220">
    <property type="protein sequence ID" value="MCQ4950753.1"/>
    <property type="molecule type" value="Genomic_DNA"/>
</dbReference>
<organism evidence="8 9">
    <name type="scientific">Bittarella massiliensis</name>
    <name type="common">ex Durand et al. 2017</name>
    <dbReference type="NCBI Taxonomy" id="1720313"/>
    <lineage>
        <taxon>Bacteria</taxon>
        <taxon>Bacillati</taxon>
        <taxon>Bacillota</taxon>
        <taxon>Clostridia</taxon>
        <taxon>Eubacteriales</taxon>
        <taxon>Oscillospiraceae</taxon>
        <taxon>Bittarella (ex Durand et al. 2017)</taxon>
    </lineage>
</organism>
<keyword evidence="3 6" id="KW-1133">Transmembrane helix</keyword>
<feature type="transmembrane region" description="Helical" evidence="6">
    <location>
        <begin position="12"/>
        <end position="36"/>
    </location>
</feature>
<proteinExistence type="predicted"/>
<feature type="region of interest" description="Disordered" evidence="5">
    <location>
        <begin position="80"/>
        <end position="105"/>
    </location>
</feature>
<evidence type="ECO:0000256" key="6">
    <source>
        <dbReference type="SAM" id="Phobius"/>
    </source>
</evidence>
<dbReference type="GO" id="GO:0005886">
    <property type="term" value="C:plasma membrane"/>
    <property type="evidence" value="ECO:0007669"/>
    <property type="project" value="UniProtKB-SubCell"/>
</dbReference>
<accession>A0AAW5KEK1</accession>
<evidence type="ECO:0000256" key="1">
    <source>
        <dbReference type="ARBA" id="ARBA00004651"/>
    </source>
</evidence>
<dbReference type="Gene3D" id="1.20.1560.10">
    <property type="entry name" value="ABC transporter type 1, transmembrane domain"/>
    <property type="match status" value="1"/>
</dbReference>
<dbReference type="AlphaFoldDB" id="A0AAW5KEK1"/>
<feature type="transmembrane region" description="Helical" evidence="6">
    <location>
        <begin position="56"/>
        <end position="74"/>
    </location>
</feature>